<dbReference type="eggNOG" id="ENOG502S7M1">
    <property type="taxonomic scope" value="Eukaryota"/>
</dbReference>
<keyword evidence="2" id="KW-0999">Mitochondrion inner membrane</keyword>
<dbReference type="EMBL" id="AE016820">
    <property type="protein sequence ID" value="AAS54275.2"/>
    <property type="molecule type" value="Genomic_DNA"/>
</dbReference>
<dbReference type="InterPro" id="IPR039297">
    <property type="entry name" value="COX7a"/>
</dbReference>
<dbReference type="RefSeq" id="NP_986451.2">
    <property type="nucleotide sequence ID" value="NM_211513.2"/>
</dbReference>
<evidence type="ECO:0000256" key="1">
    <source>
        <dbReference type="ARBA" id="ARBA00004273"/>
    </source>
</evidence>
<sequence length="61" mass="7096">MAVNKVIQYQKMFQASTKPLWKRHPRSNFYLYPFYGLFALSLLVPIAHIPNAIMGIKAKRS</sequence>
<evidence type="ECO:0000313" key="7">
    <source>
        <dbReference type="Proteomes" id="UP000000591"/>
    </source>
</evidence>
<keyword evidence="3" id="KW-0496">Mitochondrion</keyword>
<keyword evidence="4 5" id="KW-0472">Membrane</keyword>
<dbReference type="PIRSF" id="PIRSF000282">
    <property type="entry name" value="COX7"/>
    <property type="match status" value="1"/>
</dbReference>
<evidence type="ECO:0000256" key="5">
    <source>
        <dbReference type="SAM" id="Phobius"/>
    </source>
</evidence>
<dbReference type="GO" id="GO:0006123">
    <property type="term" value="P:mitochondrial electron transport, cytochrome c to oxygen"/>
    <property type="evidence" value="ECO:0007669"/>
    <property type="project" value="InterPro"/>
</dbReference>
<evidence type="ECO:0000256" key="3">
    <source>
        <dbReference type="ARBA" id="ARBA00023128"/>
    </source>
</evidence>
<dbReference type="Proteomes" id="UP000000591">
    <property type="component" value="Chromosome VII"/>
</dbReference>
<dbReference type="Pfam" id="PF02238">
    <property type="entry name" value="COX7a"/>
    <property type="match status" value="1"/>
</dbReference>
<dbReference type="FunCoup" id="Q751C2">
    <property type="interactions" value="126"/>
</dbReference>
<evidence type="ECO:0000256" key="2">
    <source>
        <dbReference type="ARBA" id="ARBA00022792"/>
    </source>
</evidence>
<reference evidence="6 7" key="1">
    <citation type="journal article" date="2004" name="Science">
        <title>The Ashbya gossypii genome as a tool for mapping the ancient Saccharomyces cerevisiae genome.</title>
        <authorList>
            <person name="Dietrich F.S."/>
            <person name="Voegeli S."/>
            <person name="Brachat S."/>
            <person name="Lerch A."/>
            <person name="Gates K."/>
            <person name="Steiner S."/>
            <person name="Mohr C."/>
            <person name="Pohlmann R."/>
            <person name="Luedi P."/>
            <person name="Choi S."/>
            <person name="Wing R.A."/>
            <person name="Flavier A."/>
            <person name="Gaffney T.D."/>
            <person name="Philippsen P."/>
        </authorList>
    </citation>
    <scope>NUCLEOTIDE SEQUENCE [LARGE SCALE GENOMIC DNA]</scope>
    <source>
        <strain evidence="7">ATCC 10895 / CBS 109.51 / FGSC 9923 / NRRL Y-1056</strain>
    </source>
</reference>
<dbReference type="HOGENOM" id="CLU_169147_2_1_1"/>
<keyword evidence="7" id="KW-1185">Reference proteome</keyword>
<dbReference type="GO" id="GO:0005743">
    <property type="term" value="C:mitochondrial inner membrane"/>
    <property type="evidence" value="ECO:0007669"/>
    <property type="project" value="UniProtKB-SubCell"/>
</dbReference>
<evidence type="ECO:0000313" key="6">
    <source>
        <dbReference type="EMBL" id="AAS54275.2"/>
    </source>
</evidence>
<protein>
    <submittedName>
        <fullName evidence="6">AGL216Wp</fullName>
    </submittedName>
</protein>
<evidence type="ECO:0000256" key="4">
    <source>
        <dbReference type="ARBA" id="ARBA00023136"/>
    </source>
</evidence>
<comment type="subcellular location">
    <subcellularLocation>
        <location evidence="1">Mitochondrion inner membrane</location>
    </subcellularLocation>
</comment>
<dbReference type="OMA" id="WWRHPRS"/>
<feature type="transmembrane region" description="Helical" evidence="5">
    <location>
        <begin position="29"/>
        <end position="53"/>
    </location>
</feature>
<reference evidence="7" key="2">
    <citation type="journal article" date="2013" name="G3 (Bethesda)">
        <title>Genomes of Ashbya fungi isolated from insects reveal four mating-type loci, numerous translocations, lack of transposons, and distinct gene duplications.</title>
        <authorList>
            <person name="Dietrich F.S."/>
            <person name="Voegeli S."/>
            <person name="Kuo S."/>
            <person name="Philippsen P."/>
        </authorList>
    </citation>
    <scope>GENOME REANNOTATION</scope>
    <source>
        <strain evidence="7">ATCC 10895 / CBS 109.51 / FGSC 9923 / NRRL Y-1056</strain>
    </source>
</reference>
<dbReference type="GeneID" id="4622744"/>
<proteinExistence type="predicted"/>
<dbReference type="STRING" id="284811.Q751C2"/>
<name>Q751C2_EREGS</name>
<keyword evidence="5" id="KW-0812">Transmembrane</keyword>
<dbReference type="OrthoDB" id="5511599at2759"/>
<accession>Q751C2</accession>
<gene>
    <name evidence="6" type="ORF">AGOS_AGL216W</name>
</gene>
<keyword evidence="5" id="KW-1133">Transmembrane helix</keyword>
<dbReference type="KEGG" id="ago:AGOS_AGL216W"/>
<dbReference type="InterPro" id="IPR014367">
    <property type="entry name" value="Cox7_yeast"/>
</dbReference>
<organism evidence="6 7">
    <name type="scientific">Eremothecium gossypii (strain ATCC 10895 / CBS 109.51 / FGSC 9923 / NRRL Y-1056)</name>
    <name type="common">Yeast</name>
    <name type="synonym">Ashbya gossypii</name>
    <dbReference type="NCBI Taxonomy" id="284811"/>
    <lineage>
        <taxon>Eukaryota</taxon>
        <taxon>Fungi</taxon>
        <taxon>Dikarya</taxon>
        <taxon>Ascomycota</taxon>
        <taxon>Saccharomycotina</taxon>
        <taxon>Saccharomycetes</taxon>
        <taxon>Saccharomycetales</taxon>
        <taxon>Saccharomycetaceae</taxon>
        <taxon>Eremothecium</taxon>
    </lineage>
</organism>
<dbReference type="InParanoid" id="Q751C2"/>
<dbReference type="AlphaFoldDB" id="Q751C2"/>